<gene>
    <name evidence="1" type="ORF">I79_001181</name>
</gene>
<evidence type="ECO:0000313" key="1">
    <source>
        <dbReference type="EMBL" id="EGV95959.1"/>
    </source>
</evidence>
<dbReference type="InParanoid" id="G3GU33"/>
<name>G3GU33_CRIGR</name>
<sequence>METYFVNCVLARQLDVRNWQLCTLLFSWAAGTKVDGFCHIYVLVCGPTSVSEKAEGENF</sequence>
<protein>
    <submittedName>
        <fullName evidence="1">Uncharacterized protein</fullName>
    </submittedName>
</protein>
<evidence type="ECO:0000313" key="2">
    <source>
        <dbReference type="Proteomes" id="UP000001075"/>
    </source>
</evidence>
<dbReference type="AlphaFoldDB" id="G3GU33"/>
<accession>G3GU33</accession>
<proteinExistence type="predicted"/>
<organism evidence="1 2">
    <name type="scientific">Cricetulus griseus</name>
    <name type="common">Chinese hamster</name>
    <name type="synonym">Cricetulus barabensis griseus</name>
    <dbReference type="NCBI Taxonomy" id="10029"/>
    <lineage>
        <taxon>Eukaryota</taxon>
        <taxon>Metazoa</taxon>
        <taxon>Chordata</taxon>
        <taxon>Craniata</taxon>
        <taxon>Vertebrata</taxon>
        <taxon>Euteleostomi</taxon>
        <taxon>Mammalia</taxon>
        <taxon>Eutheria</taxon>
        <taxon>Euarchontoglires</taxon>
        <taxon>Glires</taxon>
        <taxon>Rodentia</taxon>
        <taxon>Myomorpha</taxon>
        <taxon>Muroidea</taxon>
        <taxon>Cricetidae</taxon>
        <taxon>Cricetinae</taxon>
        <taxon>Cricetulus</taxon>
    </lineage>
</organism>
<dbReference type="GlyGen" id="G3GU33">
    <property type="glycosylation" value="1 site"/>
</dbReference>
<dbReference type="EMBL" id="JH000025">
    <property type="protein sequence ID" value="EGV95959.1"/>
    <property type="molecule type" value="Genomic_DNA"/>
</dbReference>
<dbReference type="Proteomes" id="UP000001075">
    <property type="component" value="Unassembled WGS sequence"/>
</dbReference>
<reference evidence="2" key="1">
    <citation type="journal article" date="2011" name="Nat. Biotechnol.">
        <title>The genomic sequence of the Chinese hamster ovary (CHO)-K1 cell line.</title>
        <authorList>
            <person name="Xu X."/>
            <person name="Nagarajan H."/>
            <person name="Lewis N.E."/>
            <person name="Pan S."/>
            <person name="Cai Z."/>
            <person name="Liu X."/>
            <person name="Chen W."/>
            <person name="Xie M."/>
            <person name="Wang W."/>
            <person name="Hammond S."/>
            <person name="Andersen M.R."/>
            <person name="Neff N."/>
            <person name="Passarelli B."/>
            <person name="Koh W."/>
            <person name="Fan H.C."/>
            <person name="Wang J."/>
            <person name="Gui Y."/>
            <person name="Lee K.H."/>
            <person name="Betenbaugh M.J."/>
            <person name="Quake S.R."/>
            <person name="Famili I."/>
            <person name="Palsson B.O."/>
            <person name="Wang J."/>
        </authorList>
    </citation>
    <scope>NUCLEOTIDE SEQUENCE [LARGE SCALE GENOMIC DNA]</scope>
    <source>
        <strain evidence="2">CHO K1 cell line</strain>
    </source>
</reference>